<name>A0A9D4RRG1_DREPO</name>
<evidence type="ECO:0000313" key="2">
    <source>
        <dbReference type="Proteomes" id="UP000828390"/>
    </source>
</evidence>
<comment type="caution">
    <text evidence="1">The sequence shown here is derived from an EMBL/GenBank/DDBJ whole genome shotgun (WGS) entry which is preliminary data.</text>
</comment>
<evidence type="ECO:0000313" key="1">
    <source>
        <dbReference type="EMBL" id="KAH3878234.1"/>
    </source>
</evidence>
<protein>
    <submittedName>
        <fullName evidence="1">Uncharacterized protein</fullName>
    </submittedName>
</protein>
<proteinExistence type="predicted"/>
<dbReference type="EMBL" id="JAIWYP010000001">
    <property type="protein sequence ID" value="KAH3878234.1"/>
    <property type="molecule type" value="Genomic_DNA"/>
</dbReference>
<sequence>MEGWVNHYSTAKAEQTYFAIRGGKAKRVDAASVVEAASVDIFSLDPPRTYAADLLRESTSGLYRLGVVARIDAECHGDTPREHTIRPPRTNNLAVA</sequence>
<keyword evidence="2" id="KW-1185">Reference proteome</keyword>
<accession>A0A9D4RRG1</accession>
<dbReference type="Proteomes" id="UP000828390">
    <property type="component" value="Unassembled WGS sequence"/>
</dbReference>
<gene>
    <name evidence="1" type="ORF">DPMN_002121</name>
</gene>
<organism evidence="1 2">
    <name type="scientific">Dreissena polymorpha</name>
    <name type="common">Zebra mussel</name>
    <name type="synonym">Mytilus polymorpha</name>
    <dbReference type="NCBI Taxonomy" id="45954"/>
    <lineage>
        <taxon>Eukaryota</taxon>
        <taxon>Metazoa</taxon>
        <taxon>Spiralia</taxon>
        <taxon>Lophotrochozoa</taxon>
        <taxon>Mollusca</taxon>
        <taxon>Bivalvia</taxon>
        <taxon>Autobranchia</taxon>
        <taxon>Heteroconchia</taxon>
        <taxon>Euheterodonta</taxon>
        <taxon>Imparidentia</taxon>
        <taxon>Neoheterodontei</taxon>
        <taxon>Myida</taxon>
        <taxon>Dreissenoidea</taxon>
        <taxon>Dreissenidae</taxon>
        <taxon>Dreissena</taxon>
    </lineage>
</organism>
<reference evidence="1" key="1">
    <citation type="journal article" date="2019" name="bioRxiv">
        <title>The Genome of the Zebra Mussel, Dreissena polymorpha: A Resource for Invasive Species Research.</title>
        <authorList>
            <person name="McCartney M.A."/>
            <person name="Auch B."/>
            <person name="Kono T."/>
            <person name="Mallez S."/>
            <person name="Zhang Y."/>
            <person name="Obille A."/>
            <person name="Becker A."/>
            <person name="Abrahante J.E."/>
            <person name="Garbe J."/>
            <person name="Badalamenti J.P."/>
            <person name="Herman A."/>
            <person name="Mangelson H."/>
            <person name="Liachko I."/>
            <person name="Sullivan S."/>
            <person name="Sone E.D."/>
            <person name="Koren S."/>
            <person name="Silverstein K.A.T."/>
            <person name="Beckman K.B."/>
            <person name="Gohl D.M."/>
        </authorList>
    </citation>
    <scope>NUCLEOTIDE SEQUENCE</scope>
    <source>
        <strain evidence="1">Duluth1</strain>
        <tissue evidence="1">Whole animal</tissue>
    </source>
</reference>
<reference evidence="1" key="2">
    <citation type="submission" date="2020-11" db="EMBL/GenBank/DDBJ databases">
        <authorList>
            <person name="McCartney M.A."/>
            <person name="Auch B."/>
            <person name="Kono T."/>
            <person name="Mallez S."/>
            <person name="Becker A."/>
            <person name="Gohl D.M."/>
            <person name="Silverstein K.A.T."/>
            <person name="Koren S."/>
            <person name="Bechman K.B."/>
            <person name="Herman A."/>
            <person name="Abrahante J.E."/>
            <person name="Garbe J."/>
        </authorList>
    </citation>
    <scope>NUCLEOTIDE SEQUENCE</scope>
    <source>
        <strain evidence="1">Duluth1</strain>
        <tissue evidence="1">Whole animal</tissue>
    </source>
</reference>
<dbReference type="AlphaFoldDB" id="A0A9D4RRG1"/>